<dbReference type="GO" id="GO:0020037">
    <property type="term" value="F:heme binding"/>
    <property type="evidence" value="ECO:0007669"/>
    <property type="project" value="InterPro"/>
</dbReference>
<dbReference type="Gene3D" id="1.10.630.10">
    <property type="entry name" value="Cytochrome P450"/>
    <property type="match status" value="1"/>
</dbReference>
<organism evidence="2 3">
    <name type="scientific">Microbacterium lacticum</name>
    <dbReference type="NCBI Taxonomy" id="33885"/>
    <lineage>
        <taxon>Bacteria</taxon>
        <taxon>Bacillati</taxon>
        <taxon>Actinomycetota</taxon>
        <taxon>Actinomycetes</taxon>
        <taxon>Micrococcales</taxon>
        <taxon>Microbacteriaceae</taxon>
        <taxon>Microbacterium</taxon>
    </lineage>
</organism>
<dbReference type="SUPFAM" id="SSF48264">
    <property type="entry name" value="Cytochrome P450"/>
    <property type="match status" value="1"/>
</dbReference>
<evidence type="ECO:0000256" key="1">
    <source>
        <dbReference type="ARBA" id="ARBA00010617"/>
    </source>
</evidence>
<dbReference type="InterPro" id="IPR036396">
    <property type="entry name" value="Cyt_P450_sf"/>
</dbReference>
<dbReference type="InterPro" id="IPR002397">
    <property type="entry name" value="Cyt_P450_B"/>
</dbReference>
<comment type="caution">
    <text evidence="2">The sequence shown here is derived from an EMBL/GenBank/DDBJ whole genome shotgun (WGS) entry which is preliminary data.</text>
</comment>
<evidence type="ECO:0000313" key="2">
    <source>
        <dbReference type="EMBL" id="TQM98851.1"/>
    </source>
</evidence>
<protein>
    <submittedName>
        <fullName evidence="2">Cytochrome P450</fullName>
    </submittedName>
</protein>
<keyword evidence="3" id="KW-1185">Reference proteome</keyword>
<name>A0A4Y3UJS7_9MICO</name>
<dbReference type="GO" id="GO:0016705">
    <property type="term" value="F:oxidoreductase activity, acting on paired donors, with incorporation or reduction of molecular oxygen"/>
    <property type="evidence" value="ECO:0007669"/>
    <property type="project" value="InterPro"/>
</dbReference>
<accession>A0A4Y3UJS7</accession>
<dbReference type="InterPro" id="IPR001128">
    <property type="entry name" value="Cyt_P450"/>
</dbReference>
<dbReference type="PANTHER" id="PTHR46696">
    <property type="entry name" value="P450, PUTATIVE (EUROFUNG)-RELATED"/>
    <property type="match status" value="1"/>
</dbReference>
<sequence>MSTTDRVHLDQKGRLVIGDHAEVVRLAHDPETFSSIVSRHLQVPNGLDGAAHAEMRHLLDPFMDADAVAQLLPELERIAADLVARLDAADAPFGAVADLGARFAVRAQSAWLGWLPEWEEPLLQWVADNRVASRTGHPRATAEIADRFDAIIRELLRRRREHPRDDVTTRLMGLRHSDGSALRDDELVSILRNVTGGDLGSLALCTGVIVHWLAVHPEHQDHLAAASDADLDAAIDEILRADDPFVSNRRRVTRQTEVGGCPVHAGQIVVLDWRAANRDPAVFVEPDAFDPAAHAAANLVYGTGPHVCPGRLLATGELRVLVRALLTAGRIEPAGDPEREQAPVAGFRAVPVRLV</sequence>
<dbReference type="Pfam" id="PF00067">
    <property type="entry name" value="p450"/>
    <property type="match status" value="1"/>
</dbReference>
<gene>
    <name evidence="2" type="ORF">FHX68_1566</name>
</gene>
<proteinExistence type="inferred from homology"/>
<reference evidence="2 3" key="1">
    <citation type="submission" date="2019-06" db="EMBL/GenBank/DDBJ databases">
        <title>Sequencing the genomes of 1000 actinobacteria strains.</title>
        <authorList>
            <person name="Klenk H.-P."/>
        </authorList>
    </citation>
    <scope>NUCLEOTIDE SEQUENCE [LARGE SCALE GENOMIC DNA]</scope>
    <source>
        <strain evidence="2 3">DSM 20427</strain>
    </source>
</reference>
<dbReference type="GO" id="GO:0004497">
    <property type="term" value="F:monooxygenase activity"/>
    <property type="evidence" value="ECO:0007669"/>
    <property type="project" value="InterPro"/>
</dbReference>
<comment type="similarity">
    <text evidence="1">Belongs to the cytochrome P450 family.</text>
</comment>
<evidence type="ECO:0000313" key="3">
    <source>
        <dbReference type="Proteomes" id="UP000319804"/>
    </source>
</evidence>
<dbReference type="PRINTS" id="PR00359">
    <property type="entry name" value="BP450"/>
</dbReference>
<dbReference type="GO" id="GO:0005506">
    <property type="term" value="F:iron ion binding"/>
    <property type="evidence" value="ECO:0007669"/>
    <property type="project" value="InterPro"/>
</dbReference>
<dbReference type="EMBL" id="VFPS01000002">
    <property type="protein sequence ID" value="TQM98851.1"/>
    <property type="molecule type" value="Genomic_DNA"/>
</dbReference>
<dbReference type="AlphaFoldDB" id="A0A4Y3UJS7"/>
<dbReference type="PANTHER" id="PTHR46696:SF6">
    <property type="entry name" value="P450, PUTATIVE (EUROFUNG)-RELATED"/>
    <property type="match status" value="1"/>
</dbReference>
<dbReference type="Proteomes" id="UP000319804">
    <property type="component" value="Unassembled WGS sequence"/>
</dbReference>
<dbReference type="RefSeq" id="WP_170214197.1">
    <property type="nucleotide sequence ID" value="NZ_BJNA01000010.1"/>
</dbReference>